<evidence type="ECO:0000256" key="2">
    <source>
        <dbReference type="ARBA" id="ARBA00022448"/>
    </source>
</evidence>
<evidence type="ECO:0000256" key="4">
    <source>
        <dbReference type="ARBA" id="ARBA00022496"/>
    </source>
</evidence>
<dbReference type="Proteomes" id="UP001427805">
    <property type="component" value="Unassembled WGS sequence"/>
</dbReference>
<dbReference type="InterPro" id="IPR000531">
    <property type="entry name" value="Beta-barrel_TonB"/>
</dbReference>
<feature type="domain" description="TonB-dependent receptor plug" evidence="15">
    <location>
        <begin position="60"/>
        <end position="172"/>
    </location>
</feature>
<dbReference type="RefSeq" id="WP_346246445.1">
    <property type="nucleotide sequence ID" value="NZ_JBDIZK010000005.1"/>
</dbReference>
<keyword evidence="2 11" id="KW-0813">Transport</keyword>
<keyword evidence="10 11" id="KW-0998">Cell outer membrane</keyword>
<evidence type="ECO:0000256" key="3">
    <source>
        <dbReference type="ARBA" id="ARBA00022452"/>
    </source>
</evidence>
<dbReference type="InterPro" id="IPR039426">
    <property type="entry name" value="TonB-dep_rcpt-like"/>
</dbReference>
<evidence type="ECO:0000256" key="10">
    <source>
        <dbReference type="ARBA" id="ARBA00023237"/>
    </source>
</evidence>
<keyword evidence="3 11" id="KW-1134">Transmembrane beta strand</keyword>
<protein>
    <submittedName>
        <fullName evidence="16">TonB-dependent receptor</fullName>
    </submittedName>
</protein>
<dbReference type="PANTHER" id="PTHR32552:SF81">
    <property type="entry name" value="TONB-DEPENDENT OUTER MEMBRANE RECEPTOR"/>
    <property type="match status" value="1"/>
</dbReference>
<dbReference type="InterPro" id="IPR012910">
    <property type="entry name" value="Plug_dom"/>
</dbReference>
<keyword evidence="6" id="KW-0408">Iron</keyword>
<dbReference type="PROSITE" id="PS52016">
    <property type="entry name" value="TONB_DEPENDENT_REC_3"/>
    <property type="match status" value="1"/>
</dbReference>
<keyword evidence="8 12" id="KW-0798">TonB box</keyword>
<dbReference type="Gene3D" id="2.40.170.20">
    <property type="entry name" value="TonB-dependent receptor, beta-barrel domain"/>
    <property type="match status" value="1"/>
</dbReference>
<evidence type="ECO:0000256" key="5">
    <source>
        <dbReference type="ARBA" id="ARBA00022692"/>
    </source>
</evidence>
<evidence type="ECO:0000256" key="9">
    <source>
        <dbReference type="ARBA" id="ARBA00023136"/>
    </source>
</evidence>
<keyword evidence="17" id="KW-1185">Reference proteome</keyword>
<gene>
    <name evidence="16" type="ORF">TPR58_09735</name>
</gene>
<dbReference type="CDD" id="cd01347">
    <property type="entry name" value="ligand_gated_channel"/>
    <property type="match status" value="1"/>
</dbReference>
<evidence type="ECO:0000256" key="1">
    <source>
        <dbReference type="ARBA" id="ARBA00004571"/>
    </source>
</evidence>
<name>A0ABV0B8X5_9SPHN</name>
<evidence type="ECO:0000313" key="17">
    <source>
        <dbReference type="Proteomes" id="UP001427805"/>
    </source>
</evidence>
<comment type="subcellular location">
    <subcellularLocation>
        <location evidence="1 11">Cell outer membrane</location>
        <topology evidence="1 11">Multi-pass membrane protein</topology>
    </subcellularLocation>
</comment>
<evidence type="ECO:0000256" key="7">
    <source>
        <dbReference type="ARBA" id="ARBA00023065"/>
    </source>
</evidence>
<keyword evidence="9 11" id="KW-0472">Membrane</keyword>
<evidence type="ECO:0000256" key="11">
    <source>
        <dbReference type="PROSITE-ProRule" id="PRU01360"/>
    </source>
</evidence>
<reference evidence="16 17" key="1">
    <citation type="submission" date="2024-05" db="EMBL/GenBank/DDBJ databases">
        <title>Sphingomonas sp. HF-S3 16S ribosomal RNA gene Genome sequencing and assembly.</title>
        <authorList>
            <person name="Lee H."/>
        </authorList>
    </citation>
    <scope>NUCLEOTIDE SEQUENCE [LARGE SCALE GENOMIC DNA]</scope>
    <source>
        <strain evidence="16 17">HF-S3</strain>
    </source>
</reference>
<comment type="similarity">
    <text evidence="11 12">Belongs to the TonB-dependent receptor family.</text>
</comment>
<comment type="caution">
    <text evidence="16">The sequence shown here is derived from an EMBL/GenBank/DDBJ whole genome shotgun (WGS) entry which is preliminary data.</text>
</comment>
<evidence type="ECO:0000259" key="14">
    <source>
        <dbReference type="Pfam" id="PF00593"/>
    </source>
</evidence>
<feature type="domain" description="TonB-dependent receptor-like beta-barrel" evidence="14">
    <location>
        <begin position="297"/>
        <end position="741"/>
    </location>
</feature>
<evidence type="ECO:0000256" key="12">
    <source>
        <dbReference type="RuleBase" id="RU003357"/>
    </source>
</evidence>
<dbReference type="SUPFAM" id="SSF56935">
    <property type="entry name" value="Porins"/>
    <property type="match status" value="1"/>
</dbReference>
<sequence>MLYRRYLVRAALAAGVSLTGLSSATVAFAQEAPVAQEPAAQDDEGIGEIVVTAQRRAERLQDAPLSVTALSSESLTARGIDNLADISNFAPNLELHPTNRPAGGGSAFAGYIRGVGTGDFQFPTDPGIGLYVDDVYIARSLGGLLSLEDIERVEVLKGPQGTLYGRNTIGGAINVITSEPRLSGGATGLVKARAGSYGRADLSALVNLPLAEDKLGVKLSASYLSNEGFGHRILDDVNYASENRFILRGAIKAQLGPSVTLKIAGDYTRQRQNPPSGYLIDFVPSGATVAKIARYNQFAAPYLNPTLGLPAGSIYDARWESESPYSIYSLQPQQDDADIGGVSAVLSVDLSDTVTFKSISAWRSIDALIEVDGDQTPYPLQQSRTTMTQNQLSQEFQLGGTALGDRLNFLLGAYAFQEEGDSTVLTRSFEGIYEAIRAAGGTPTAADVGNTFTTFHMKATSFALFTQETLTLVDGLGVTVGARYNRDRKEYSTSVIRPQNGAVVVPLSSAVAEWDSFTPRVALEYKPNRDLLFYASWSKGFKSGGFGASTVASTPTPRYDPERLTSYEVGAKTAWFNNRLTFNVAGFLSEYRNIQLTVQSVDPLTNANIRTTRNAGGSDIKGFELEVAARPTRGLNLNLGVGYVDARFDTLTAAAIGSGFVLGSRVPQIPDWSINAGASYAFETGAGQVTLRGDVSHKGSQFLTPADVTSYQDAYTLVGARISWDPNFAPGVQLSVEGTNLTKTNYAYYKGTLAPTGEYVAIPGAPREIYATARFSF</sequence>
<evidence type="ECO:0000259" key="15">
    <source>
        <dbReference type="Pfam" id="PF07715"/>
    </source>
</evidence>
<dbReference type="PANTHER" id="PTHR32552">
    <property type="entry name" value="FERRICHROME IRON RECEPTOR-RELATED"/>
    <property type="match status" value="1"/>
</dbReference>
<evidence type="ECO:0000313" key="16">
    <source>
        <dbReference type="EMBL" id="MEN3747448.1"/>
    </source>
</evidence>
<keyword evidence="13" id="KW-0732">Signal</keyword>
<dbReference type="Pfam" id="PF07715">
    <property type="entry name" value="Plug"/>
    <property type="match status" value="1"/>
</dbReference>
<evidence type="ECO:0000256" key="13">
    <source>
        <dbReference type="SAM" id="SignalP"/>
    </source>
</evidence>
<keyword evidence="4" id="KW-0410">Iron transport</keyword>
<feature type="chain" id="PRO_5046867849" evidence="13">
    <location>
        <begin position="30"/>
        <end position="777"/>
    </location>
</feature>
<keyword evidence="7" id="KW-0406">Ion transport</keyword>
<evidence type="ECO:0000256" key="6">
    <source>
        <dbReference type="ARBA" id="ARBA00023004"/>
    </source>
</evidence>
<keyword evidence="5 11" id="KW-0812">Transmembrane</keyword>
<dbReference type="InterPro" id="IPR036942">
    <property type="entry name" value="Beta-barrel_TonB_sf"/>
</dbReference>
<accession>A0ABV0B8X5</accession>
<feature type="signal peptide" evidence="13">
    <location>
        <begin position="1"/>
        <end position="29"/>
    </location>
</feature>
<evidence type="ECO:0000256" key="8">
    <source>
        <dbReference type="ARBA" id="ARBA00023077"/>
    </source>
</evidence>
<organism evidence="16 17">
    <name type="scientific">Sphingomonas rustica</name>
    <dbReference type="NCBI Taxonomy" id="3103142"/>
    <lineage>
        <taxon>Bacteria</taxon>
        <taxon>Pseudomonadati</taxon>
        <taxon>Pseudomonadota</taxon>
        <taxon>Alphaproteobacteria</taxon>
        <taxon>Sphingomonadales</taxon>
        <taxon>Sphingomonadaceae</taxon>
        <taxon>Sphingomonas</taxon>
    </lineage>
</organism>
<dbReference type="EMBL" id="JBDIZK010000005">
    <property type="protein sequence ID" value="MEN3747448.1"/>
    <property type="molecule type" value="Genomic_DNA"/>
</dbReference>
<proteinExistence type="inferred from homology"/>
<dbReference type="Pfam" id="PF00593">
    <property type="entry name" value="TonB_dep_Rec_b-barrel"/>
    <property type="match status" value="1"/>
</dbReference>
<keyword evidence="16" id="KW-0675">Receptor</keyword>